<dbReference type="RefSeq" id="WP_306409707.1">
    <property type="nucleotide sequence ID" value="NZ_JANFPI010000001.1"/>
</dbReference>
<dbReference type="SUPFAM" id="SSF48179">
    <property type="entry name" value="6-phosphogluconate dehydrogenase C-terminal domain-like"/>
    <property type="match status" value="1"/>
</dbReference>
<evidence type="ECO:0000313" key="3">
    <source>
        <dbReference type="Proteomes" id="UP001208771"/>
    </source>
</evidence>
<dbReference type="InterPro" id="IPR036291">
    <property type="entry name" value="NAD(P)-bd_dom_sf"/>
</dbReference>
<protein>
    <submittedName>
        <fullName evidence="2">NAD/NADP octopine/nopaline dehydrogenase family protein</fullName>
    </submittedName>
</protein>
<dbReference type="Gene3D" id="1.10.1040.10">
    <property type="entry name" value="N-(1-d-carboxylethyl)-l-norvaline Dehydrogenase, domain 2"/>
    <property type="match status" value="1"/>
</dbReference>
<accession>A0AAE3STA7</accession>
<dbReference type="Proteomes" id="UP001208771">
    <property type="component" value="Unassembled WGS sequence"/>
</dbReference>
<name>A0AAE3STA7_9HYPH</name>
<gene>
    <name evidence="2" type="ORF">NOF55_02390</name>
</gene>
<dbReference type="InterPro" id="IPR008927">
    <property type="entry name" value="6-PGluconate_DH-like_C_sf"/>
</dbReference>
<organism evidence="2 3">
    <name type="scientific">Ectorhizobium quercum</name>
    <dbReference type="NCBI Taxonomy" id="2965071"/>
    <lineage>
        <taxon>Bacteria</taxon>
        <taxon>Pseudomonadati</taxon>
        <taxon>Pseudomonadota</taxon>
        <taxon>Alphaproteobacteria</taxon>
        <taxon>Hyphomicrobiales</taxon>
        <taxon>Rhizobiaceae</taxon>
        <taxon>Ectorhizobium</taxon>
    </lineage>
</organism>
<dbReference type="Gene3D" id="3.40.50.720">
    <property type="entry name" value="NAD(P)-binding Rossmann-like Domain"/>
    <property type="match status" value="1"/>
</dbReference>
<reference evidence="2" key="1">
    <citation type="submission" date="2022-07" db="EMBL/GenBank/DDBJ databases">
        <title>Ectorhizobium quercum gen.nov., sp. nov.</title>
        <authorList>
            <person name="Ma T."/>
            <person name="Li Y."/>
        </authorList>
    </citation>
    <scope>NUCLEOTIDE SEQUENCE</scope>
    <source>
        <strain evidence="2">BDR2-2</strain>
    </source>
</reference>
<dbReference type="EMBL" id="JANFPI010000001">
    <property type="protein sequence ID" value="MCX8995945.1"/>
    <property type="molecule type" value="Genomic_DNA"/>
</dbReference>
<dbReference type="Pfam" id="PF02317">
    <property type="entry name" value="Octopine_DH"/>
    <property type="match status" value="1"/>
</dbReference>
<keyword evidence="3" id="KW-1185">Reference proteome</keyword>
<evidence type="ECO:0000313" key="2">
    <source>
        <dbReference type="EMBL" id="MCX8995945.1"/>
    </source>
</evidence>
<dbReference type="AlphaFoldDB" id="A0AAE3STA7"/>
<sequence length="337" mass="35647">MRIAIFGAGAVGLSLAAYWLSQGHQAVIVSLSGRGRARFSDRPVLKGSGCVSGQWQIEFLDPHTALEGAELAVIAQQVEGHLAAVDALDAHLGNGQCVLVSGALAFATSLLAERLKGRGIDVPIGATPVPPVNARMTGPCEVLVSRIKETLEVFSAGPHAQGLRRVLQPLLPATALSSLTPLAGADLNNINPIAHYANALCNFTRMEKGESWLTYAGYTEHAGKLIDALDAERQAIAASIGVETRSTYSYFAEWNGMSGGTVPEISKTIVERGLSPLGPASLSTRYVLEDVPYGLVPLEALGRRQGVRTPLISAGIDIFSALYGVDFRRKPTMTPLP</sequence>
<dbReference type="InterPro" id="IPR013328">
    <property type="entry name" value="6PGD_dom2"/>
</dbReference>
<dbReference type="InterPro" id="IPR003421">
    <property type="entry name" value="Opine_DH"/>
</dbReference>
<comment type="caution">
    <text evidence="2">The sequence shown here is derived from an EMBL/GenBank/DDBJ whole genome shotgun (WGS) entry which is preliminary data.</text>
</comment>
<evidence type="ECO:0000259" key="1">
    <source>
        <dbReference type="Pfam" id="PF02317"/>
    </source>
</evidence>
<dbReference type="GO" id="GO:0016491">
    <property type="term" value="F:oxidoreductase activity"/>
    <property type="evidence" value="ECO:0007669"/>
    <property type="project" value="InterPro"/>
</dbReference>
<proteinExistence type="predicted"/>
<dbReference type="SUPFAM" id="SSF51735">
    <property type="entry name" value="NAD(P)-binding Rossmann-fold domains"/>
    <property type="match status" value="1"/>
</dbReference>
<feature type="domain" description="Opine dehydrogenase" evidence="1">
    <location>
        <begin position="185"/>
        <end position="322"/>
    </location>
</feature>